<feature type="region of interest" description="Disordered" evidence="7">
    <location>
        <begin position="627"/>
        <end position="654"/>
    </location>
</feature>
<feature type="compositionally biased region" description="Low complexity" evidence="7">
    <location>
        <begin position="924"/>
        <end position="937"/>
    </location>
</feature>
<dbReference type="Pfam" id="PF13920">
    <property type="entry name" value="zf-C3HC4_3"/>
    <property type="match status" value="1"/>
</dbReference>
<evidence type="ECO:0000313" key="9">
    <source>
        <dbReference type="Proteomes" id="UP000722791"/>
    </source>
</evidence>
<dbReference type="EMBL" id="BNCQ01000001">
    <property type="protein sequence ID" value="GIL94500.1"/>
    <property type="molecule type" value="Genomic_DNA"/>
</dbReference>
<feature type="compositionally biased region" description="Polar residues" evidence="7">
    <location>
        <begin position="644"/>
        <end position="654"/>
    </location>
</feature>
<keyword evidence="2" id="KW-0808">Transferase</keyword>
<evidence type="ECO:0000256" key="7">
    <source>
        <dbReference type="SAM" id="MobiDB-lite"/>
    </source>
</evidence>
<dbReference type="InterPro" id="IPR017907">
    <property type="entry name" value="Znf_RING_CS"/>
</dbReference>
<keyword evidence="3" id="KW-0479">Metal-binding</keyword>
<dbReference type="PANTHER" id="PTHR15067">
    <property type="entry name" value="E3 UBIQUITIN-PROTEIN LIGASE RNF8"/>
    <property type="match status" value="1"/>
</dbReference>
<dbReference type="SMART" id="SM00184">
    <property type="entry name" value="RING"/>
    <property type="match status" value="1"/>
</dbReference>
<comment type="caution">
    <text evidence="8">The sequence shown here is derived from an EMBL/GenBank/DDBJ whole genome shotgun (WGS) entry which is preliminary data.</text>
</comment>
<evidence type="ECO:0000256" key="4">
    <source>
        <dbReference type="ARBA" id="ARBA00022771"/>
    </source>
</evidence>
<feature type="region of interest" description="Disordered" evidence="7">
    <location>
        <begin position="1108"/>
        <end position="1136"/>
    </location>
</feature>
<evidence type="ECO:0000256" key="2">
    <source>
        <dbReference type="ARBA" id="ARBA00022679"/>
    </source>
</evidence>
<feature type="region of interest" description="Disordered" evidence="7">
    <location>
        <begin position="715"/>
        <end position="759"/>
    </location>
</feature>
<evidence type="ECO:0000256" key="6">
    <source>
        <dbReference type="ARBA" id="ARBA00022833"/>
    </source>
</evidence>
<dbReference type="SUPFAM" id="SSF57850">
    <property type="entry name" value="RING/U-box"/>
    <property type="match status" value="1"/>
</dbReference>
<organism evidence="8 9">
    <name type="scientific">Volvox reticuliferus</name>
    <dbReference type="NCBI Taxonomy" id="1737510"/>
    <lineage>
        <taxon>Eukaryota</taxon>
        <taxon>Viridiplantae</taxon>
        <taxon>Chlorophyta</taxon>
        <taxon>core chlorophytes</taxon>
        <taxon>Chlorophyceae</taxon>
        <taxon>CS clade</taxon>
        <taxon>Chlamydomonadales</taxon>
        <taxon>Volvocaceae</taxon>
        <taxon>Volvox</taxon>
    </lineage>
</organism>
<keyword evidence="5" id="KW-0833">Ubl conjugation pathway</keyword>
<feature type="compositionally biased region" description="Pro residues" evidence="7">
    <location>
        <begin position="724"/>
        <end position="735"/>
    </location>
</feature>
<dbReference type="GO" id="GO:0000151">
    <property type="term" value="C:ubiquitin ligase complex"/>
    <property type="evidence" value="ECO:0007669"/>
    <property type="project" value="TreeGrafter"/>
</dbReference>
<dbReference type="Gene3D" id="1.25.10.10">
    <property type="entry name" value="Leucine-rich Repeat Variant"/>
    <property type="match status" value="1"/>
</dbReference>
<feature type="region of interest" description="Disordered" evidence="7">
    <location>
        <begin position="794"/>
        <end position="819"/>
    </location>
</feature>
<feature type="region of interest" description="Disordered" evidence="7">
    <location>
        <begin position="884"/>
        <end position="911"/>
    </location>
</feature>
<dbReference type="GO" id="GO:0005829">
    <property type="term" value="C:cytosol"/>
    <property type="evidence" value="ECO:0007669"/>
    <property type="project" value="TreeGrafter"/>
</dbReference>
<dbReference type="PROSITE" id="PS50199">
    <property type="entry name" value="ZF_RANBP2_2"/>
    <property type="match status" value="1"/>
</dbReference>
<evidence type="ECO:0000256" key="1">
    <source>
        <dbReference type="ARBA" id="ARBA00017887"/>
    </source>
</evidence>
<dbReference type="PROSITE" id="PS50089">
    <property type="entry name" value="ZF_RING_2"/>
    <property type="match status" value="1"/>
</dbReference>
<dbReference type="Gene3D" id="3.30.40.10">
    <property type="entry name" value="Zinc/RING finger domain, C3HC4 (zinc finger)"/>
    <property type="match status" value="1"/>
</dbReference>
<sequence length="1171" mass="124157">MSSSVWTATVWGQGKAAILAATNRKIQPGEEECHICKDDVPASVSLRPCGHMVCFGCVENLRAKNIFRADKGVKCPFCRQYVTQYEPCNSADPEQVRLLNEANRAAAIAMAGRAPNANGAASAPRIVSAMPAEESWMCNSCRCLNLAHRDECSSCGRANPRPKQATTSTRSKDVLKCSDEEVLGYMFERGQPFFVRCYTEAGLMFSQGRIYTDADTPKRILNAFKQRGEERLMRLVKTLANPETFLEVATHFVGNYGLQTLVEATLKIREATELAAAQGQTVLSWFRSAHDGRDPHAVLLYAALPNATELSKHEQANFVVQKLADHAEPQELVDLCGAIFPQGPSLVLDHKGVFVMRHLLTLLKKVCSDGLHRFDACELADALCWHLMDAPEKLKFCLHNTVASQVLAAAVALGLPQYGALQLGSQVASSAMRLISSKNGIACVLSMLEMESIDAMCNELVRDLVCTIAMKLQGSLYGLLMNITCQDDRTPTLVRKLLERLAAEHEDSWLDAICQELINYGDILCEKQEALDVLKDALCFNVQDDEAVVDHITQLRQIVPSKDVMRALEEDVCIRRDLNPEPPAPRYYAPSFITPSVKYMLAGGQVLPGPPPPPLRAGKAAAGVGTAGPYGTPTTGINSKRDSQQSGRGAQPRNNIHTKFDESYFAEGLFDPSAPVQVATAAAAAIAPAGDMDGWGMSSGDPWANVSTGADWLSSTGWAADDATPPPPPPPPPVTAAPFAVPGLAPATTAPSTSQTVGQAAGQMLLDSLRRPCPEMSVNNGEYEAAPAILAQTAPAQPPPPLVVPQNPPGAPAAVAAGPSRAGLPAPSLVINPTLAAARAVAHAAMQARQQAAQQAQQVQQQQQHQQAPRAVQVSVQVLQPQHVNHQQQQLQQQQQQRQPEQPSETPVTAQPPTAVHVSAFHQLQPQPQQPPQQQSLPHPPIVSTATGAFHTTGFPNGMGAMATASVANAVPYAHATEATAAASAVPPRPQALGMPYPLALFNPVLAVLNNTTGISAFAPRAGNAATARPAVVPVAQVPVAVPAAAQPVPRSPAVVQPTGPDASSNISTAVAAARRTVTTVPVPARMSQTQPPIAAGSLPPPHAVVPVPPPPVAEPAPPAAVHGAPTTASSGGSSSLPWQCQICTYEHKGPEAQFLACAICGCERGLQQLL</sequence>
<dbReference type="PROSITE" id="PS01358">
    <property type="entry name" value="ZF_RANBP2_1"/>
    <property type="match status" value="1"/>
</dbReference>
<dbReference type="InterPro" id="IPR001876">
    <property type="entry name" value="Znf_RanBP2"/>
</dbReference>
<dbReference type="OrthoDB" id="2017782at2759"/>
<dbReference type="Proteomes" id="UP000722791">
    <property type="component" value="Unassembled WGS sequence"/>
</dbReference>
<feature type="compositionally biased region" description="Low complexity" evidence="7">
    <location>
        <begin position="627"/>
        <end position="636"/>
    </location>
</feature>
<reference evidence="8" key="1">
    <citation type="journal article" date="2021" name="Proc. Natl. Acad. Sci. U.S.A.">
        <title>Three genomes in the algal genus Volvox reveal the fate of a haploid sex-determining region after a transition to homothallism.</title>
        <authorList>
            <person name="Yamamoto K."/>
            <person name="Hamaji T."/>
            <person name="Kawai-Toyooka H."/>
            <person name="Matsuzaki R."/>
            <person name="Takahashi F."/>
            <person name="Nishimura Y."/>
            <person name="Kawachi M."/>
            <person name="Noguchi H."/>
            <person name="Minakuchi Y."/>
            <person name="Umen J.G."/>
            <person name="Toyoda A."/>
            <person name="Nozaki H."/>
        </authorList>
    </citation>
    <scope>NUCLEOTIDE SEQUENCE</scope>
    <source>
        <strain evidence="8">NIES-3785</strain>
    </source>
</reference>
<dbReference type="InterPro" id="IPR013083">
    <property type="entry name" value="Znf_RING/FYVE/PHD"/>
</dbReference>
<evidence type="ECO:0000256" key="3">
    <source>
        <dbReference type="ARBA" id="ARBA00022723"/>
    </source>
</evidence>
<accession>A0A8J4FDJ0</accession>
<feature type="compositionally biased region" description="Pro residues" evidence="7">
    <location>
        <begin position="1108"/>
        <end position="1119"/>
    </location>
</feature>
<dbReference type="GO" id="GO:0061630">
    <property type="term" value="F:ubiquitin protein ligase activity"/>
    <property type="evidence" value="ECO:0007669"/>
    <property type="project" value="TreeGrafter"/>
</dbReference>
<protein>
    <recommendedName>
        <fullName evidence="1">RanBP-type and C3HC4-type zinc finger-containing protein 1</fullName>
    </recommendedName>
</protein>
<dbReference type="GO" id="GO:0008270">
    <property type="term" value="F:zinc ion binding"/>
    <property type="evidence" value="ECO:0007669"/>
    <property type="project" value="UniProtKB-KW"/>
</dbReference>
<dbReference type="PROSITE" id="PS00518">
    <property type="entry name" value="ZF_RING_1"/>
    <property type="match status" value="1"/>
</dbReference>
<proteinExistence type="predicted"/>
<gene>
    <name evidence="8" type="ORF">Vretimale_687</name>
</gene>
<dbReference type="InterPro" id="IPR016024">
    <property type="entry name" value="ARM-type_fold"/>
</dbReference>
<feature type="compositionally biased region" description="Low complexity" evidence="7">
    <location>
        <begin position="884"/>
        <end position="902"/>
    </location>
</feature>
<feature type="compositionally biased region" description="Pro residues" evidence="7">
    <location>
        <begin position="796"/>
        <end position="811"/>
    </location>
</feature>
<feature type="region of interest" description="Disordered" evidence="7">
    <location>
        <begin position="924"/>
        <end position="950"/>
    </location>
</feature>
<evidence type="ECO:0000313" key="8">
    <source>
        <dbReference type="EMBL" id="GIL94500.1"/>
    </source>
</evidence>
<evidence type="ECO:0000256" key="5">
    <source>
        <dbReference type="ARBA" id="ARBA00022786"/>
    </source>
</evidence>
<dbReference type="SUPFAM" id="SSF48371">
    <property type="entry name" value="ARM repeat"/>
    <property type="match status" value="1"/>
</dbReference>
<dbReference type="PANTHER" id="PTHR15067:SF4">
    <property type="entry name" value="E3 UBIQUITIN-PROTEIN LIGASE RNF8"/>
    <property type="match status" value="1"/>
</dbReference>
<keyword evidence="6" id="KW-0862">Zinc</keyword>
<dbReference type="GO" id="GO:0006511">
    <property type="term" value="P:ubiquitin-dependent protein catabolic process"/>
    <property type="evidence" value="ECO:0007669"/>
    <property type="project" value="TreeGrafter"/>
</dbReference>
<feature type="compositionally biased region" description="Low complexity" evidence="7">
    <location>
        <begin position="736"/>
        <end position="754"/>
    </location>
</feature>
<dbReference type="GO" id="GO:0016567">
    <property type="term" value="P:protein ubiquitination"/>
    <property type="evidence" value="ECO:0007669"/>
    <property type="project" value="TreeGrafter"/>
</dbReference>
<dbReference type="InterPro" id="IPR001841">
    <property type="entry name" value="Znf_RING"/>
</dbReference>
<keyword evidence="4" id="KW-0863">Zinc-finger</keyword>
<dbReference type="AlphaFoldDB" id="A0A8J4FDJ0"/>
<name>A0A8J4FDJ0_9CHLO</name>
<dbReference type="InterPro" id="IPR011989">
    <property type="entry name" value="ARM-like"/>
</dbReference>
<feature type="compositionally biased region" description="Low complexity" evidence="7">
    <location>
        <begin position="1120"/>
        <end position="1136"/>
    </location>
</feature>